<comment type="caution">
    <text evidence="2">The sequence shown here is derived from an EMBL/GenBank/DDBJ whole genome shotgun (WGS) entry which is preliminary data.</text>
</comment>
<protein>
    <submittedName>
        <fullName evidence="2">Relaxase domain-containing protein</fullName>
    </submittedName>
</protein>
<dbReference type="InterPro" id="IPR027417">
    <property type="entry name" value="P-loop_NTPase"/>
</dbReference>
<name>A0A6I3IA87_9MICO</name>
<evidence type="ECO:0000313" key="2">
    <source>
        <dbReference type="EMBL" id="MTB73124.1"/>
    </source>
</evidence>
<organism evidence="2 3">
    <name type="scientific">Arsenicicoccus cauae</name>
    <dbReference type="NCBI Taxonomy" id="2663847"/>
    <lineage>
        <taxon>Bacteria</taxon>
        <taxon>Bacillati</taxon>
        <taxon>Actinomycetota</taxon>
        <taxon>Actinomycetes</taxon>
        <taxon>Micrococcales</taxon>
        <taxon>Intrasporangiaceae</taxon>
        <taxon>Arsenicicoccus</taxon>
    </lineage>
</organism>
<feature type="domain" description="TrwC relaxase" evidence="1">
    <location>
        <begin position="3"/>
        <end position="328"/>
    </location>
</feature>
<dbReference type="SUPFAM" id="SSF52540">
    <property type="entry name" value="P-loop containing nucleoside triphosphate hydrolases"/>
    <property type="match status" value="2"/>
</dbReference>
<dbReference type="Pfam" id="PF08751">
    <property type="entry name" value="TrwC"/>
    <property type="match status" value="1"/>
</dbReference>
<proteinExistence type="predicted"/>
<evidence type="ECO:0000259" key="1">
    <source>
        <dbReference type="Pfam" id="PF08751"/>
    </source>
</evidence>
<keyword evidence="3" id="KW-1185">Reference proteome</keyword>
<gene>
    <name evidence="2" type="ORF">GGG17_14360</name>
</gene>
<dbReference type="Gene3D" id="2.30.30.940">
    <property type="match status" value="1"/>
</dbReference>
<dbReference type="SUPFAM" id="SSF55464">
    <property type="entry name" value="Origin of replication-binding domain, RBD-like"/>
    <property type="match status" value="1"/>
</dbReference>
<dbReference type="CDD" id="cd18809">
    <property type="entry name" value="SF1_C_RecD"/>
    <property type="match status" value="1"/>
</dbReference>
<reference evidence="2 3" key="1">
    <citation type="submission" date="2019-11" db="EMBL/GenBank/DDBJ databases">
        <title>Whole genome sequencing identifies a novel species of the genus Arsenicicoccus isolated from human blood.</title>
        <authorList>
            <person name="Jeong J.H."/>
            <person name="Kweon O.J."/>
            <person name="Kim H.R."/>
            <person name="Kim T.-H."/>
            <person name="Ha S.-M."/>
            <person name="Lee M.-K."/>
        </authorList>
    </citation>
    <scope>NUCLEOTIDE SEQUENCE [LARGE SCALE GENOMIC DNA]</scope>
    <source>
        <strain evidence="2 3">MKL-02</strain>
    </source>
</reference>
<dbReference type="InterPro" id="IPR014862">
    <property type="entry name" value="TrwC"/>
</dbReference>
<evidence type="ECO:0000313" key="3">
    <source>
        <dbReference type="Proteomes" id="UP000431092"/>
    </source>
</evidence>
<dbReference type="NCBIfam" id="NF041492">
    <property type="entry name" value="MobF"/>
    <property type="match status" value="1"/>
</dbReference>
<dbReference type="Gene3D" id="3.40.50.300">
    <property type="entry name" value="P-loop containing nucleotide triphosphate hydrolases"/>
    <property type="match status" value="2"/>
</dbReference>
<accession>A0A6I3IA87</accession>
<dbReference type="EMBL" id="WLVL01000044">
    <property type="protein sequence ID" value="MTB73124.1"/>
    <property type="molecule type" value="Genomic_DNA"/>
</dbReference>
<dbReference type="Pfam" id="PF13604">
    <property type="entry name" value="AAA_30"/>
    <property type="match status" value="1"/>
</dbReference>
<sequence>MHAGQGVDYLLRTVAVGDGDRSLRDPLTRYYAEEGTPPGYWLGSGVASLDSELKVGDEVAEEHLRRLIGHGQHPVTGEQLGSRFRTFAQPKAGKRKHAVAGFDMTFSIPKSASILWVVADAGTQAIIADAHHRAVEEALDFVEREIVATRAGASGPGGSVVHLDTTGVVATAFDHYDSRANDPHLHTHVVISNKVKTVRDGKWRTLDGTPLHHWTVAVSELHEAIFSDHLTRALGVDWERRARGRDRNPAWEIAGVRHQLVAAFSQRSRDIDAATEAAIEEYVAQHGRQPKRSTVNKLRQTANLTTRPPKHRHSLADLTAGWRRRATDLLGEDATTWARNTLTNTPQRLLRADDIPLDLIEEVGRSVVIAVGEKRSTWRRANLYAETARQTLGWRFASARDREAITGLIVEAAEQGSMRLTPPDLATTPAAFTRNDGTSEFRPKHSTVFSAEHLLAAEDRLLKRADAITAPTVDIEIVDAITEQPVKGHRLSPEQAQAIATVAVSGRNLDLLVGPAGAGKTTALRALKQAWTHQHGRNGVVGLAPSAAAAAVLAEELGIGTENTAKWLYEHQQGHAHFSRGQLVIIDEASLAGTLTLDRITAHADQAGAKVLLVGDWAQLQSVEAGGAFGMLVEARDDAPELVDIHRFTNEWEKLASLDLRHGRAEIIDTYIDHGRVDDGTGESMTETAYAAWKHDIDHGRASILIADNSGTVRDLNIRAQTERGAGHGRAVTLIDGTNATTGDWIITRKNDRRLRTLRNGWVRNGDRWTVKDVRPDGSLVVRRQDRHSGAVVLPAAYVAEHVDLGYAITAHRAQGITVDTSRVVVTESTTRENLYVAMTRGREHNHAHVITGNTDDNHGTPDEQDAATAREVLTGVLANVGAELSATQTIEAEQEAWGGTRQLAAELETLAAAAQRDRWARLLARCGLTEEQRYDILASDAYGTFAAELRRAEANGHDVNRILPVAVNRYGLGDADDVAAVLRHRLRLATTDAGSRQSRRPARLIAGLIPEPIGPMAPDVRKAIDERKVLIEQRAKTLADTAIRRRESWIQQIGDPPAVDRADWMRNVVTIAAYRDRYGITSRDPLGGQAVDDNQRLDRARAVAALRSASTTGLHSFSQTLASGPPILDRP</sequence>
<dbReference type="AlphaFoldDB" id="A0A6I3IA87"/>
<dbReference type="Proteomes" id="UP000431092">
    <property type="component" value="Unassembled WGS sequence"/>
</dbReference>